<evidence type="ECO:0000313" key="6">
    <source>
        <dbReference type="EMBL" id="WQD76870.1"/>
    </source>
</evidence>
<organism evidence="6 7">
    <name type="scientific">Paraburkholderia kururiensis</name>
    <dbReference type="NCBI Taxonomy" id="984307"/>
    <lineage>
        <taxon>Bacteria</taxon>
        <taxon>Pseudomonadati</taxon>
        <taxon>Pseudomonadota</taxon>
        <taxon>Betaproteobacteria</taxon>
        <taxon>Burkholderiales</taxon>
        <taxon>Burkholderiaceae</taxon>
        <taxon>Paraburkholderia</taxon>
    </lineage>
</organism>
<dbReference type="EC" id="5.1.3.13" evidence="3 5"/>
<dbReference type="SUPFAM" id="SSF51182">
    <property type="entry name" value="RmlC-like cupins"/>
    <property type="match status" value="1"/>
</dbReference>
<dbReference type="PANTHER" id="PTHR21047">
    <property type="entry name" value="DTDP-6-DEOXY-D-GLUCOSE-3,5 EPIMERASE"/>
    <property type="match status" value="1"/>
</dbReference>
<comment type="subunit">
    <text evidence="5">Homodimer.</text>
</comment>
<evidence type="ECO:0000256" key="3">
    <source>
        <dbReference type="ARBA" id="ARBA00012098"/>
    </source>
</evidence>
<dbReference type="GO" id="GO:0008830">
    <property type="term" value="F:dTDP-4-dehydrorhamnose 3,5-epimerase activity"/>
    <property type="evidence" value="ECO:0007669"/>
    <property type="project" value="UniProtKB-EC"/>
</dbReference>
<name>A0ABZ0WHT4_9BURK</name>
<keyword evidence="5 6" id="KW-0413">Isomerase</keyword>
<dbReference type="PANTHER" id="PTHR21047:SF2">
    <property type="entry name" value="THYMIDINE DIPHOSPHO-4-KETO-RHAMNOSE 3,5-EPIMERASE"/>
    <property type="match status" value="1"/>
</dbReference>
<keyword evidence="7" id="KW-1185">Reference proteome</keyword>
<evidence type="ECO:0000313" key="7">
    <source>
        <dbReference type="Proteomes" id="UP001325479"/>
    </source>
</evidence>
<dbReference type="NCBIfam" id="TIGR01221">
    <property type="entry name" value="rmlC"/>
    <property type="match status" value="1"/>
</dbReference>
<protein>
    <recommendedName>
        <fullName evidence="4 5">dTDP-4-dehydrorhamnose 3,5-epimerase</fullName>
        <ecNumber evidence="3 5">5.1.3.13</ecNumber>
    </recommendedName>
    <alternativeName>
        <fullName evidence="5">Thymidine diphospho-4-keto-rhamnose 3,5-epimerase</fullName>
    </alternativeName>
</protein>
<evidence type="ECO:0000256" key="4">
    <source>
        <dbReference type="ARBA" id="ARBA00019595"/>
    </source>
</evidence>
<dbReference type="Proteomes" id="UP001325479">
    <property type="component" value="Chromosome"/>
</dbReference>
<evidence type="ECO:0000256" key="2">
    <source>
        <dbReference type="ARBA" id="ARBA00001997"/>
    </source>
</evidence>
<proteinExistence type="inferred from homology"/>
<dbReference type="RefSeq" id="WP_114809024.1">
    <property type="nucleotide sequence ID" value="NZ_CP139965.1"/>
</dbReference>
<dbReference type="CDD" id="cd00438">
    <property type="entry name" value="cupin_RmlC"/>
    <property type="match status" value="1"/>
</dbReference>
<evidence type="ECO:0000256" key="5">
    <source>
        <dbReference type="RuleBase" id="RU364069"/>
    </source>
</evidence>
<dbReference type="EMBL" id="CP139965">
    <property type="protein sequence ID" value="WQD76870.1"/>
    <property type="molecule type" value="Genomic_DNA"/>
</dbReference>
<sequence>MKITVTPTTLPEVKIIEPKVFADARGFFFESFNAQEFAEAVGEEVSFVQDNHSKSAKNVLRGLHYQVERPQGKLVRVIAGEVFDVAVDIRRNSPNFGKWAGVRLSAENKRQLWIPGGFAHGFLVLSESAEFLYKTTDYWFPEHERCLLWNDADVGVAWPLDGEPLLAAKDAAGKRLVEAEVYA</sequence>
<evidence type="ECO:0000256" key="1">
    <source>
        <dbReference type="ARBA" id="ARBA00001298"/>
    </source>
</evidence>
<comment type="function">
    <text evidence="2 5">Catalyzes the epimerization of the C3' and C5'positions of dTDP-6-deoxy-D-xylo-4-hexulose, forming dTDP-6-deoxy-L-lyxo-4-hexulose.</text>
</comment>
<dbReference type="InterPro" id="IPR014710">
    <property type="entry name" value="RmlC-like_jellyroll"/>
</dbReference>
<dbReference type="Gene3D" id="2.60.120.10">
    <property type="entry name" value="Jelly Rolls"/>
    <property type="match status" value="1"/>
</dbReference>
<comment type="pathway">
    <text evidence="5">Carbohydrate biosynthesis; dTDP-L-rhamnose biosynthesis.</text>
</comment>
<reference evidence="6 7" key="1">
    <citation type="submission" date="2023-12" db="EMBL/GenBank/DDBJ databases">
        <title>Genome sequencing and assembly of bacterial species from a model synthetic community.</title>
        <authorList>
            <person name="Hogle S.L."/>
        </authorList>
    </citation>
    <scope>NUCLEOTIDE SEQUENCE [LARGE SCALE GENOMIC DNA]</scope>
    <source>
        <strain evidence="6 7">HAMBI 2494</strain>
    </source>
</reference>
<accession>A0ABZ0WHT4</accession>
<dbReference type="Pfam" id="PF00908">
    <property type="entry name" value="dTDP_sugar_isom"/>
    <property type="match status" value="1"/>
</dbReference>
<comment type="similarity">
    <text evidence="5">Belongs to the dTDP-4-dehydrorhamnose 3,5-epimerase family.</text>
</comment>
<gene>
    <name evidence="6" type="primary">rfbC</name>
    <name evidence="6" type="ORF">U0042_22740</name>
</gene>
<dbReference type="InterPro" id="IPR011051">
    <property type="entry name" value="RmlC_Cupin_sf"/>
</dbReference>
<comment type="catalytic activity">
    <reaction evidence="1 5">
        <text>dTDP-4-dehydro-6-deoxy-alpha-D-glucose = dTDP-4-dehydro-beta-L-rhamnose</text>
        <dbReference type="Rhea" id="RHEA:16969"/>
        <dbReference type="ChEBI" id="CHEBI:57649"/>
        <dbReference type="ChEBI" id="CHEBI:62830"/>
        <dbReference type="EC" id="5.1.3.13"/>
    </reaction>
</comment>
<dbReference type="InterPro" id="IPR000888">
    <property type="entry name" value="RmlC-like"/>
</dbReference>